<dbReference type="InParanoid" id="A0A1Z5J698"/>
<keyword evidence="4" id="KW-0560">Oxidoreductase</keyword>
<comment type="cofactor">
    <cofactor evidence="7">
        <name>heme</name>
        <dbReference type="ChEBI" id="CHEBI:30413"/>
    </cofactor>
</comment>
<keyword evidence="10" id="KW-1185">Reference proteome</keyword>
<feature type="binding site" description="axial binding residue" evidence="7">
    <location>
        <position position="500"/>
    </location>
    <ligand>
        <name>heme</name>
        <dbReference type="ChEBI" id="CHEBI:30413"/>
    </ligand>
    <ligandPart>
        <name>Fe</name>
        <dbReference type="ChEBI" id="CHEBI:18248"/>
    </ligandPart>
</feature>
<dbReference type="GO" id="GO:0020037">
    <property type="term" value="F:heme binding"/>
    <property type="evidence" value="ECO:0007669"/>
    <property type="project" value="InterPro"/>
</dbReference>
<accession>A0A1Z5J698</accession>
<dbReference type="PRINTS" id="PR00385">
    <property type="entry name" value="P450"/>
</dbReference>
<name>A0A1Z5J698_FISSO</name>
<evidence type="ECO:0000256" key="1">
    <source>
        <dbReference type="ARBA" id="ARBA00010617"/>
    </source>
</evidence>
<dbReference type="PANTHER" id="PTHR24291">
    <property type="entry name" value="CYTOCHROME P450 FAMILY 4"/>
    <property type="match status" value="1"/>
</dbReference>
<proteinExistence type="inferred from homology"/>
<evidence type="ECO:0000256" key="4">
    <source>
        <dbReference type="ARBA" id="ARBA00023002"/>
    </source>
</evidence>
<comment type="similarity">
    <text evidence="1">Belongs to the cytochrome P450 family.</text>
</comment>
<evidence type="ECO:0000313" key="10">
    <source>
        <dbReference type="Proteomes" id="UP000198406"/>
    </source>
</evidence>
<dbReference type="PANTHER" id="PTHR24291:SF50">
    <property type="entry name" value="BIFUNCTIONAL ALBAFLAVENONE MONOOXYGENASE_TERPENE SYNTHASE"/>
    <property type="match status" value="1"/>
</dbReference>
<dbReference type="InterPro" id="IPR036396">
    <property type="entry name" value="Cyt_P450_sf"/>
</dbReference>
<organism evidence="9 10">
    <name type="scientific">Fistulifera solaris</name>
    <name type="common">Oleaginous diatom</name>
    <dbReference type="NCBI Taxonomy" id="1519565"/>
    <lineage>
        <taxon>Eukaryota</taxon>
        <taxon>Sar</taxon>
        <taxon>Stramenopiles</taxon>
        <taxon>Ochrophyta</taxon>
        <taxon>Bacillariophyta</taxon>
        <taxon>Bacillariophyceae</taxon>
        <taxon>Bacillariophycidae</taxon>
        <taxon>Naviculales</taxon>
        <taxon>Naviculaceae</taxon>
        <taxon>Fistulifera</taxon>
    </lineage>
</organism>
<dbReference type="EMBL" id="BDSP01000008">
    <property type="protein sequence ID" value="GAX09524.1"/>
    <property type="molecule type" value="Genomic_DNA"/>
</dbReference>
<dbReference type="AlphaFoldDB" id="A0A1Z5J698"/>
<keyword evidence="5 7" id="KW-0408">Iron</keyword>
<dbReference type="InterPro" id="IPR001128">
    <property type="entry name" value="Cyt_P450"/>
</dbReference>
<comment type="caution">
    <text evidence="9">The sequence shown here is derived from an EMBL/GenBank/DDBJ whole genome shotgun (WGS) entry which is preliminary data.</text>
</comment>
<dbReference type="GO" id="GO:0005506">
    <property type="term" value="F:iron ion binding"/>
    <property type="evidence" value="ECO:0007669"/>
    <property type="project" value="InterPro"/>
</dbReference>
<dbReference type="InterPro" id="IPR050196">
    <property type="entry name" value="Cytochrome_P450_Monoox"/>
</dbReference>
<keyword evidence="6" id="KW-0503">Monooxygenase</keyword>
<dbReference type="InterPro" id="IPR002401">
    <property type="entry name" value="Cyt_P450_E_grp-I"/>
</dbReference>
<evidence type="ECO:0000256" key="2">
    <source>
        <dbReference type="ARBA" id="ARBA00022617"/>
    </source>
</evidence>
<dbReference type="Pfam" id="PF00067">
    <property type="entry name" value="p450"/>
    <property type="match status" value="1"/>
</dbReference>
<feature type="transmembrane region" description="Helical" evidence="8">
    <location>
        <begin position="44"/>
        <end position="62"/>
    </location>
</feature>
<keyword evidence="2 7" id="KW-0349">Heme</keyword>
<evidence type="ECO:0000256" key="6">
    <source>
        <dbReference type="ARBA" id="ARBA00023033"/>
    </source>
</evidence>
<evidence type="ECO:0000256" key="3">
    <source>
        <dbReference type="ARBA" id="ARBA00022723"/>
    </source>
</evidence>
<evidence type="ECO:0000256" key="5">
    <source>
        <dbReference type="ARBA" id="ARBA00023004"/>
    </source>
</evidence>
<evidence type="ECO:0000256" key="8">
    <source>
        <dbReference type="SAM" id="Phobius"/>
    </source>
</evidence>
<evidence type="ECO:0000256" key="7">
    <source>
        <dbReference type="PIRSR" id="PIRSR602401-1"/>
    </source>
</evidence>
<keyword evidence="3 7" id="KW-0479">Metal-binding</keyword>
<reference evidence="9 10" key="1">
    <citation type="journal article" date="2015" name="Plant Cell">
        <title>Oil accumulation by the oleaginous diatom Fistulifera solaris as revealed by the genome and transcriptome.</title>
        <authorList>
            <person name="Tanaka T."/>
            <person name="Maeda Y."/>
            <person name="Veluchamy A."/>
            <person name="Tanaka M."/>
            <person name="Abida H."/>
            <person name="Marechal E."/>
            <person name="Bowler C."/>
            <person name="Muto M."/>
            <person name="Sunaga Y."/>
            <person name="Tanaka M."/>
            <person name="Yoshino T."/>
            <person name="Taniguchi T."/>
            <person name="Fukuda Y."/>
            <person name="Nemoto M."/>
            <person name="Matsumoto M."/>
            <person name="Wong P.S."/>
            <person name="Aburatani S."/>
            <person name="Fujibuchi W."/>
        </authorList>
    </citation>
    <scope>NUCLEOTIDE SEQUENCE [LARGE SCALE GENOMIC DNA]</scope>
    <source>
        <strain evidence="9 10">JPCC DA0580</strain>
    </source>
</reference>
<gene>
    <name evidence="9" type="ORF">FisN_16Lh217</name>
</gene>
<dbReference type="OrthoDB" id="40029at2759"/>
<dbReference type="Gene3D" id="1.10.630.10">
    <property type="entry name" value="Cytochrome P450"/>
    <property type="match status" value="1"/>
</dbReference>
<dbReference type="PRINTS" id="PR00463">
    <property type="entry name" value="EP450I"/>
</dbReference>
<keyword evidence="8" id="KW-0812">Transmembrane</keyword>
<evidence type="ECO:0008006" key="11">
    <source>
        <dbReference type="Google" id="ProtNLM"/>
    </source>
</evidence>
<dbReference type="GO" id="GO:0016705">
    <property type="term" value="F:oxidoreductase activity, acting on paired donors, with incorporation or reduction of molecular oxygen"/>
    <property type="evidence" value="ECO:0007669"/>
    <property type="project" value="InterPro"/>
</dbReference>
<dbReference type="SUPFAM" id="SSF48264">
    <property type="entry name" value="Cytochrome P450"/>
    <property type="match status" value="1"/>
</dbReference>
<keyword evidence="8" id="KW-0472">Membrane</keyword>
<sequence>MTITSSLDAFANQTKTTNDNKHLYFVFYYSFLRNHLHSLWQERPFAFVSAIVLGGVLALFAWNEQSRRTGRIYGMPYMHHPKQGRAYPILGQALNFLRYRPWDLLTTWHLAYGPIVCFTLLGKTMFSIADPVLLKYVLQSKISHVKKDVHNTYKHFLVILGQGIVTSEDQSWMHQRLKMSQPLRSDILTQIPAQTLKALQNLMKTMDHAVETQQPVPLGESLRHLTLQVISGAFLSLSAEESDSTFARIYMPIVDESNQRVWHPYRAWLIGLPFWWEYQRNVRKLNTYVSHLIRTRWTLRRREEKEGSSEREKDVLDRVLQVYEKECDPIPQFLPENMVTQFRDEMKTFMLAGHETSAAMMTWAFYELMGDPDRLVEPLLQEACTVFDVQRDWATSTAQDLPHAEALAKLTFSEATLRESLRKYSVVPIVARRTVKDLYMDSYYVPKGSSILINIQGVHWNPEFWPEPMKFDPERFLNAQLVAQRDPYTFLPFIAGPRNCLGQHLALLESKMVLSLLTQRYEFELVGQTAGSMDWSDDRDARHRFMVPAIPKEELMVRVKFRLIS</sequence>
<protein>
    <recommendedName>
        <fullName evidence="11">Unspecific monooxygenase</fullName>
    </recommendedName>
</protein>
<dbReference type="GO" id="GO:0004497">
    <property type="term" value="F:monooxygenase activity"/>
    <property type="evidence" value="ECO:0007669"/>
    <property type="project" value="UniProtKB-KW"/>
</dbReference>
<evidence type="ECO:0000313" key="9">
    <source>
        <dbReference type="EMBL" id="GAX09524.1"/>
    </source>
</evidence>
<keyword evidence="8" id="KW-1133">Transmembrane helix</keyword>
<dbReference type="Proteomes" id="UP000198406">
    <property type="component" value="Unassembled WGS sequence"/>
</dbReference>